<keyword evidence="4" id="KW-0274">FAD</keyword>
<dbReference type="Pfam" id="PF02913">
    <property type="entry name" value="FAD-oxidase_C"/>
    <property type="match status" value="1"/>
</dbReference>
<keyword evidence="6" id="KW-0560">Oxidoreductase</keyword>
<evidence type="ECO:0000256" key="5">
    <source>
        <dbReference type="ARBA" id="ARBA00022946"/>
    </source>
</evidence>
<dbReference type="FunFam" id="3.30.465.10:FF:000016">
    <property type="entry name" value="probable D-lactate dehydrogenase, mitochondrial"/>
    <property type="match status" value="1"/>
</dbReference>
<organism evidence="9 10">
    <name type="scientific">Notoacmeibacter ruber</name>
    <dbReference type="NCBI Taxonomy" id="2670375"/>
    <lineage>
        <taxon>Bacteria</taxon>
        <taxon>Pseudomonadati</taxon>
        <taxon>Pseudomonadota</taxon>
        <taxon>Alphaproteobacteria</taxon>
        <taxon>Hyphomicrobiales</taxon>
        <taxon>Notoacmeibacteraceae</taxon>
        <taxon>Notoacmeibacter</taxon>
    </lineage>
</organism>
<evidence type="ECO:0000256" key="3">
    <source>
        <dbReference type="ARBA" id="ARBA00022630"/>
    </source>
</evidence>
<comment type="caution">
    <text evidence="9">The sequence shown here is derived from an EMBL/GenBank/DDBJ whole genome shotgun (WGS) entry which is preliminary data.</text>
</comment>
<keyword evidence="5" id="KW-0809">Transit peptide</keyword>
<evidence type="ECO:0000256" key="6">
    <source>
        <dbReference type="ARBA" id="ARBA00023002"/>
    </source>
</evidence>
<sequence length="470" mass="50227">MSITLKKNRTRTERRLDEALHDLRAAFGERISTGQSVREIHGRDESWHPPALPDAVVFPRTTEEISFICQTCTKYGVPIIAFGAGSSIEGALIPVEGGIVVSTVEMKQLLDVDSISFNCTVQPGLCRRELNEQLRDTGLFFTVDPGADASIGGMVATRASGTNTVRYGTMADAVLGLEVVLADGRVIKTGSRARKSAAGYDLTHLFTGSEGTLGIVTKITLKLAPLPETIASATCAFSDLENAVEAAVAVIGSGMGVARIELLDELMIAAVNDYSKTDLPVSPHLFLEFHGTTESTRAEAELAASIAADYGGEAFQWTTKAEDRNRLWRARHDCAYACMASQPSKRMLTTDVCVPRSALTECILQSRRDAEEKGLSAPVLGHVGDGNFHMALLIDPEDRGELAAAKSVASALVERALAAGGTATGEHGIGLGKRDYMRREHGDNAVDMMAGIKALFDPDNLLNPGKVLPD</sequence>
<evidence type="ECO:0000256" key="7">
    <source>
        <dbReference type="ARBA" id="ARBA00038897"/>
    </source>
</evidence>
<dbReference type="InterPro" id="IPR004113">
    <property type="entry name" value="FAD-bd_oxidored_4_C"/>
</dbReference>
<gene>
    <name evidence="9" type="ORF">D8780_08710</name>
</gene>
<dbReference type="GO" id="GO:0004458">
    <property type="term" value="F:D-lactate dehydrogenase (cytochrome) activity"/>
    <property type="evidence" value="ECO:0007669"/>
    <property type="project" value="UniProtKB-EC"/>
</dbReference>
<reference evidence="9 10" key="1">
    <citation type="submission" date="2018-10" db="EMBL/GenBank/DDBJ databases">
        <title>Notoacmeibacter sp. M2BS9Y-3-1, whole genome shotgun sequence.</title>
        <authorList>
            <person name="Tuo L."/>
        </authorList>
    </citation>
    <scope>NUCLEOTIDE SEQUENCE [LARGE SCALE GENOMIC DNA]</scope>
    <source>
        <strain evidence="9 10">M2BS9Y-3-1</strain>
    </source>
</reference>
<dbReference type="AlphaFoldDB" id="A0A3L7JC97"/>
<protein>
    <recommendedName>
        <fullName evidence="7">D-lactate dehydrogenase (cytochrome)</fullName>
        <ecNumber evidence="7">1.1.2.4</ecNumber>
    </recommendedName>
</protein>
<comment type="cofactor">
    <cofactor evidence="1">
        <name>FAD</name>
        <dbReference type="ChEBI" id="CHEBI:57692"/>
    </cofactor>
</comment>
<dbReference type="EC" id="1.1.2.4" evidence="7"/>
<feature type="domain" description="FAD-binding PCMH-type" evidence="8">
    <location>
        <begin position="49"/>
        <end position="226"/>
    </location>
</feature>
<dbReference type="SUPFAM" id="SSF55103">
    <property type="entry name" value="FAD-linked oxidases, C-terminal domain"/>
    <property type="match status" value="1"/>
</dbReference>
<dbReference type="Gene3D" id="1.10.45.10">
    <property type="entry name" value="Vanillyl-alcohol Oxidase, Chain A, domain 4"/>
    <property type="match status" value="1"/>
</dbReference>
<dbReference type="GO" id="GO:0071949">
    <property type="term" value="F:FAD binding"/>
    <property type="evidence" value="ECO:0007669"/>
    <property type="project" value="InterPro"/>
</dbReference>
<dbReference type="InterPro" id="IPR016166">
    <property type="entry name" value="FAD-bd_PCMH"/>
</dbReference>
<dbReference type="Pfam" id="PF01565">
    <property type="entry name" value="FAD_binding_4"/>
    <property type="match status" value="1"/>
</dbReference>
<evidence type="ECO:0000256" key="4">
    <source>
        <dbReference type="ARBA" id="ARBA00022827"/>
    </source>
</evidence>
<dbReference type="Gene3D" id="3.30.465.10">
    <property type="match status" value="1"/>
</dbReference>
<keyword evidence="3" id="KW-0285">Flavoprotein</keyword>
<dbReference type="InterPro" id="IPR036318">
    <property type="entry name" value="FAD-bd_PCMH-like_sf"/>
</dbReference>
<dbReference type="PROSITE" id="PS51387">
    <property type="entry name" value="FAD_PCMH"/>
    <property type="match status" value="1"/>
</dbReference>
<dbReference type="FunFam" id="1.10.45.10:FF:000001">
    <property type="entry name" value="D-lactate dehydrogenase mitochondrial"/>
    <property type="match status" value="1"/>
</dbReference>
<dbReference type="PANTHER" id="PTHR11748:SF111">
    <property type="entry name" value="D-LACTATE DEHYDROGENASE, MITOCHONDRIAL-RELATED"/>
    <property type="match status" value="1"/>
</dbReference>
<dbReference type="Gene3D" id="3.30.70.2740">
    <property type="match status" value="1"/>
</dbReference>
<dbReference type="GO" id="GO:1903457">
    <property type="term" value="P:lactate catabolic process"/>
    <property type="evidence" value="ECO:0007669"/>
    <property type="project" value="TreeGrafter"/>
</dbReference>
<dbReference type="GO" id="GO:0008720">
    <property type="term" value="F:D-lactate dehydrogenase (NAD+) activity"/>
    <property type="evidence" value="ECO:0007669"/>
    <property type="project" value="TreeGrafter"/>
</dbReference>
<name>A0A3L7JC97_9HYPH</name>
<evidence type="ECO:0000313" key="10">
    <source>
        <dbReference type="Proteomes" id="UP000281094"/>
    </source>
</evidence>
<dbReference type="PANTHER" id="PTHR11748">
    <property type="entry name" value="D-LACTATE DEHYDROGENASE"/>
    <property type="match status" value="1"/>
</dbReference>
<comment type="similarity">
    <text evidence="2">Belongs to the FAD-binding oxidoreductase/transferase type 4 family.</text>
</comment>
<dbReference type="RefSeq" id="WP_121645242.1">
    <property type="nucleotide sequence ID" value="NZ_RCWN01000001.1"/>
</dbReference>
<evidence type="ECO:0000256" key="1">
    <source>
        <dbReference type="ARBA" id="ARBA00001974"/>
    </source>
</evidence>
<dbReference type="InterPro" id="IPR016171">
    <property type="entry name" value="Vanillyl_alc_oxidase_C-sub2"/>
</dbReference>
<dbReference type="FunFam" id="3.30.70.2740:FF:000001">
    <property type="entry name" value="D-lactate dehydrogenase mitochondrial"/>
    <property type="match status" value="1"/>
</dbReference>
<dbReference type="EMBL" id="RCWN01000001">
    <property type="protein sequence ID" value="RLQ88276.1"/>
    <property type="molecule type" value="Genomic_DNA"/>
</dbReference>
<dbReference type="InterPro" id="IPR016169">
    <property type="entry name" value="FAD-bd_PCMH_sub2"/>
</dbReference>
<evidence type="ECO:0000259" key="8">
    <source>
        <dbReference type="PROSITE" id="PS51387"/>
    </source>
</evidence>
<dbReference type="InterPro" id="IPR016164">
    <property type="entry name" value="FAD-linked_Oxase-like_C"/>
</dbReference>
<dbReference type="InterPro" id="IPR006094">
    <property type="entry name" value="Oxid_FAD_bind_N"/>
</dbReference>
<dbReference type="Proteomes" id="UP000281094">
    <property type="component" value="Unassembled WGS sequence"/>
</dbReference>
<proteinExistence type="inferred from homology"/>
<dbReference type="SUPFAM" id="SSF56176">
    <property type="entry name" value="FAD-binding/transporter-associated domain-like"/>
    <property type="match status" value="1"/>
</dbReference>
<accession>A0A3L7JC97</accession>
<keyword evidence="10" id="KW-1185">Reference proteome</keyword>
<evidence type="ECO:0000256" key="2">
    <source>
        <dbReference type="ARBA" id="ARBA00008000"/>
    </source>
</evidence>
<evidence type="ECO:0000313" key="9">
    <source>
        <dbReference type="EMBL" id="RLQ88276.1"/>
    </source>
</evidence>